<comment type="caution">
    <text evidence="7">The sequence shown here is derived from an EMBL/GenBank/DDBJ whole genome shotgun (WGS) entry which is preliminary data.</text>
</comment>
<evidence type="ECO:0000256" key="5">
    <source>
        <dbReference type="SAM" id="Phobius"/>
    </source>
</evidence>
<protein>
    <recommendedName>
        <fullName evidence="6">Amino acid transporter transmembrane domain-containing protein</fullName>
    </recommendedName>
</protein>
<dbReference type="AlphaFoldDB" id="A0A4C1T0D7"/>
<keyword evidence="4 5" id="KW-0472">Membrane</keyword>
<feature type="transmembrane region" description="Helical" evidence="5">
    <location>
        <begin position="42"/>
        <end position="63"/>
    </location>
</feature>
<keyword evidence="2 5" id="KW-0812">Transmembrane</keyword>
<feature type="domain" description="Amino acid transporter transmembrane" evidence="6">
    <location>
        <begin position="15"/>
        <end position="74"/>
    </location>
</feature>
<keyword evidence="8" id="KW-1185">Reference proteome</keyword>
<sequence length="140" mass="15807">MKVGWASFCGIAIFSVKRVAIRSTVVGLQVMISEFLPSFDALMDIVGGTITGPLVFILPPLLYRRMVQLERYHQRIATEAAYGSLPLDLNYEPLHDEPPHLEANTQVTLTTLLEICWLRTIYTFNRLQCDLSCSMAVLLF</sequence>
<evidence type="ECO:0000259" key="6">
    <source>
        <dbReference type="Pfam" id="PF01490"/>
    </source>
</evidence>
<dbReference type="STRING" id="151549.A0A4C1T0D7"/>
<gene>
    <name evidence="7" type="ORF">EVAR_67213_1</name>
</gene>
<evidence type="ECO:0000313" key="7">
    <source>
        <dbReference type="EMBL" id="GBP07594.1"/>
    </source>
</evidence>
<dbReference type="InterPro" id="IPR013057">
    <property type="entry name" value="AA_transpt_TM"/>
</dbReference>
<dbReference type="Pfam" id="PF01490">
    <property type="entry name" value="Aa_trans"/>
    <property type="match status" value="1"/>
</dbReference>
<reference evidence="7 8" key="1">
    <citation type="journal article" date="2019" name="Commun. Biol.">
        <title>The bagworm genome reveals a unique fibroin gene that provides high tensile strength.</title>
        <authorList>
            <person name="Kono N."/>
            <person name="Nakamura H."/>
            <person name="Ohtoshi R."/>
            <person name="Tomita M."/>
            <person name="Numata K."/>
            <person name="Arakawa K."/>
        </authorList>
    </citation>
    <scope>NUCLEOTIDE SEQUENCE [LARGE SCALE GENOMIC DNA]</scope>
</reference>
<organism evidence="7 8">
    <name type="scientific">Eumeta variegata</name>
    <name type="common">Bagworm moth</name>
    <name type="synonym">Eumeta japonica</name>
    <dbReference type="NCBI Taxonomy" id="151549"/>
    <lineage>
        <taxon>Eukaryota</taxon>
        <taxon>Metazoa</taxon>
        <taxon>Ecdysozoa</taxon>
        <taxon>Arthropoda</taxon>
        <taxon>Hexapoda</taxon>
        <taxon>Insecta</taxon>
        <taxon>Pterygota</taxon>
        <taxon>Neoptera</taxon>
        <taxon>Endopterygota</taxon>
        <taxon>Lepidoptera</taxon>
        <taxon>Glossata</taxon>
        <taxon>Ditrysia</taxon>
        <taxon>Tineoidea</taxon>
        <taxon>Psychidae</taxon>
        <taxon>Oiketicinae</taxon>
        <taxon>Eumeta</taxon>
    </lineage>
</organism>
<dbReference type="EMBL" id="BGZK01004210">
    <property type="protein sequence ID" value="GBP07594.1"/>
    <property type="molecule type" value="Genomic_DNA"/>
</dbReference>
<evidence type="ECO:0000256" key="3">
    <source>
        <dbReference type="ARBA" id="ARBA00022989"/>
    </source>
</evidence>
<proteinExistence type="predicted"/>
<dbReference type="Proteomes" id="UP000299102">
    <property type="component" value="Unassembled WGS sequence"/>
</dbReference>
<evidence type="ECO:0000256" key="4">
    <source>
        <dbReference type="ARBA" id="ARBA00023136"/>
    </source>
</evidence>
<name>A0A4C1T0D7_EUMVA</name>
<dbReference type="GO" id="GO:0016020">
    <property type="term" value="C:membrane"/>
    <property type="evidence" value="ECO:0007669"/>
    <property type="project" value="UniProtKB-SubCell"/>
</dbReference>
<evidence type="ECO:0000313" key="8">
    <source>
        <dbReference type="Proteomes" id="UP000299102"/>
    </source>
</evidence>
<feature type="non-terminal residue" evidence="7">
    <location>
        <position position="140"/>
    </location>
</feature>
<dbReference type="OrthoDB" id="422187at2759"/>
<keyword evidence="3 5" id="KW-1133">Transmembrane helix</keyword>
<evidence type="ECO:0000256" key="2">
    <source>
        <dbReference type="ARBA" id="ARBA00022692"/>
    </source>
</evidence>
<accession>A0A4C1T0D7</accession>
<comment type="subcellular location">
    <subcellularLocation>
        <location evidence="1">Membrane</location>
    </subcellularLocation>
</comment>
<evidence type="ECO:0000256" key="1">
    <source>
        <dbReference type="ARBA" id="ARBA00004370"/>
    </source>
</evidence>